<dbReference type="PROSITE" id="PS51186">
    <property type="entry name" value="GNAT"/>
    <property type="match status" value="1"/>
</dbReference>
<dbReference type="PANTHER" id="PTHR42791">
    <property type="entry name" value="GNAT FAMILY ACETYLTRANSFERASE"/>
    <property type="match status" value="1"/>
</dbReference>
<proteinExistence type="predicted"/>
<feature type="domain" description="N-acetyltransferase" evidence="1">
    <location>
        <begin position="69"/>
        <end position="203"/>
    </location>
</feature>
<reference evidence="2" key="1">
    <citation type="journal article" date="2020" name="Stud. Mycol.">
        <title>101 Dothideomycetes genomes: a test case for predicting lifestyles and emergence of pathogens.</title>
        <authorList>
            <person name="Haridas S."/>
            <person name="Albert R."/>
            <person name="Binder M."/>
            <person name="Bloem J."/>
            <person name="Labutti K."/>
            <person name="Salamov A."/>
            <person name="Andreopoulos B."/>
            <person name="Baker S."/>
            <person name="Barry K."/>
            <person name="Bills G."/>
            <person name="Bluhm B."/>
            <person name="Cannon C."/>
            <person name="Castanera R."/>
            <person name="Culley D."/>
            <person name="Daum C."/>
            <person name="Ezra D."/>
            <person name="Gonzalez J."/>
            <person name="Henrissat B."/>
            <person name="Kuo A."/>
            <person name="Liang C."/>
            <person name="Lipzen A."/>
            <person name="Lutzoni F."/>
            <person name="Magnuson J."/>
            <person name="Mondo S."/>
            <person name="Nolan M."/>
            <person name="Ohm R."/>
            <person name="Pangilinan J."/>
            <person name="Park H.-J."/>
            <person name="Ramirez L."/>
            <person name="Alfaro M."/>
            <person name="Sun H."/>
            <person name="Tritt A."/>
            <person name="Yoshinaga Y."/>
            <person name="Zwiers L.-H."/>
            <person name="Turgeon B."/>
            <person name="Goodwin S."/>
            <person name="Spatafora J."/>
            <person name="Crous P."/>
            <person name="Grigoriev I."/>
        </authorList>
    </citation>
    <scope>NUCLEOTIDE SEQUENCE</scope>
    <source>
        <strain evidence="2">CBS 121410</strain>
    </source>
</reference>
<dbReference type="GO" id="GO:0016747">
    <property type="term" value="F:acyltransferase activity, transferring groups other than amino-acyl groups"/>
    <property type="evidence" value="ECO:0007669"/>
    <property type="project" value="InterPro"/>
</dbReference>
<dbReference type="InterPro" id="IPR016181">
    <property type="entry name" value="Acyl_CoA_acyltransferase"/>
</dbReference>
<dbReference type="SUPFAM" id="SSF55729">
    <property type="entry name" value="Acyl-CoA N-acyltransferases (Nat)"/>
    <property type="match status" value="1"/>
</dbReference>
<evidence type="ECO:0000313" key="3">
    <source>
        <dbReference type="Proteomes" id="UP000799776"/>
    </source>
</evidence>
<dbReference type="OrthoDB" id="4738875at2759"/>
<dbReference type="AlphaFoldDB" id="A0A6A5YE38"/>
<dbReference type="Gene3D" id="3.40.630.30">
    <property type="match status" value="1"/>
</dbReference>
<evidence type="ECO:0000313" key="2">
    <source>
        <dbReference type="EMBL" id="KAF2089230.1"/>
    </source>
</evidence>
<dbReference type="PANTHER" id="PTHR42791:SF14">
    <property type="entry name" value="N-ACETYLTRANSFERASE DOMAIN-CONTAINING PROTEIN"/>
    <property type="match status" value="1"/>
</dbReference>
<dbReference type="InterPro" id="IPR052523">
    <property type="entry name" value="Trichothecene_AcTrans"/>
</dbReference>
<dbReference type="Proteomes" id="UP000799776">
    <property type="component" value="Unassembled WGS sequence"/>
</dbReference>
<gene>
    <name evidence="2" type="ORF">K490DRAFT_63367</name>
</gene>
<sequence length="229" mass="25778">MARFIITRLTEADVQQHIKLQHRAFAALDARVAILGHDDEVSNEKARERVLKDMQEEAGSVWLKAVEAGTGRLAGVAHWQIYANWVPMPAPLTPFHVDWLEGEEKAVSEQIMDKIMSQREEYMHGHSHVLLSLLYTDPDFQRLGAGALLVKWGCELADHLMVPAWVEGTMAGHRLYEACGFRDVEEVDFTPVKSDGSMAPRLRHTIMRRARKGKGWGQGIETLGATVEK</sequence>
<evidence type="ECO:0000259" key="1">
    <source>
        <dbReference type="PROSITE" id="PS51186"/>
    </source>
</evidence>
<accession>A0A6A5YE38</accession>
<dbReference type="EMBL" id="ML978714">
    <property type="protein sequence ID" value="KAF2089230.1"/>
    <property type="molecule type" value="Genomic_DNA"/>
</dbReference>
<organism evidence="2 3">
    <name type="scientific">Saccharata proteae CBS 121410</name>
    <dbReference type="NCBI Taxonomy" id="1314787"/>
    <lineage>
        <taxon>Eukaryota</taxon>
        <taxon>Fungi</taxon>
        <taxon>Dikarya</taxon>
        <taxon>Ascomycota</taxon>
        <taxon>Pezizomycotina</taxon>
        <taxon>Dothideomycetes</taxon>
        <taxon>Dothideomycetes incertae sedis</taxon>
        <taxon>Botryosphaeriales</taxon>
        <taxon>Saccharataceae</taxon>
        <taxon>Saccharata</taxon>
    </lineage>
</organism>
<name>A0A6A5YE38_9PEZI</name>
<protein>
    <recommendedName>
        <fullName evidence="1">N-acetyltransferase domain-containing protein</fullName>
    </recommendedName>
</protein>
<dbReference type="Pfam" id="PF00583">
    <property type="entry name" value="Acetyltransf_1"/>
    <property type="match status" value="1"/>
</dbReference>
<dbReference type="InterPro" id="IPR000182">
    <property type="entry name" value="GNAT_dom"/>
</dbReference>
<keyword evidence="3" id="KW-1185">Reference proteome</keyword>